<evidence type="ECO:0000313" key="1">
    <source>
        <dbReference type="EMBL" id="PJJ84432.1"/>
    </source>
</evidence>
<dbReference type="AlphaFoldDB" id="A0A2H9VUG2"/>
<dbReference type="PROSITE" id="PS51257">
    <property type="entry name" value="PROKAR_LIPOPROTEIN"/>
    <property type="match status" value="1"/>
</dbReference>
<proteinExistence type="predicted"/>
<sequence length="242" mass="27859">MNRTLIKLIILNCCMLSACDLKTSEQKKLTRSDTIVKQSHTPKTRSEQHTHIDQMTFVEYLDDGDYFQILARKGDSIFSFINDIDDNRNINRGDLVQVKWKRDSITVPGDNESKMPADILLDLKKAADGPVSRFRKTYGRKLKYTWATNEEFTSSYLDKVYLIVEYYLTQTKNPLLQLAIKNKDEVTYSIESKTRDDHGYKVIGIAPVGPNGASIVQWLYVDEESDKLYEYNLPADKLVALK</sequence>
<dbReference type="Proteomes" id="UP000242687">
    <property type="component" value="Unassembled WGS sequence"/>
</dbReference>
<name>A0A2H9VUG2_9SPHI</name>
<accession>A0A2H9VUG2</accession>
<dbReference type="EMBL" id="PGFJ01000001">
    <property type="protein sequence ID" value="PJJ84432.1"/>
    <property type="molecule type" value="Genomic_DNA"/>
</dbReference>
<reference evidence="1 2" key="1">
    <citation type="submission" date="2017-11" db="EMBL/GenBank/DDBJ databases">
        <title>Genomic Encyclopedia of Archaeal and Bacterial Type Strains, Phase II (KMG-II): From Individual Species to Whole Genera.</title>
        <authorList>
            <person name="Goeker M."/>
        </authorList>
    </citation>
    <scope>NUCLEOTIDE SEQUENCE [LARGE SCALE GENOMIC DNA]</scope>
    <source>
        <strain evidence="1 2">DSM 28175</strain>
    </source>
</reference>
<keyword evidence="2" id="KW-1185">Reference proteome</keyword>
<evidence type="ECO:0000313" key="2">
    <source>
        <dbReference type="Proteomes" id="UP000242687"/>
    </source>
</evidence>
<comment type="caution">
    <text evidence="1">The sequence shown here is derived from an EMBL/GenBank/DDBJ whole genome shotgun (WGS) entry which is preliminary data.</text>
</comment>
<organism evidence="1 2">
    <name type="scientific">Mucilaginibacter auburnensis</name>
    <dbReference type="NCBI Taxonomy" id="1457233"/>
    <lineage>
        <taxon>Bacteria</taxon>
        <taxon>Pseudomonadati</taxon>
        <taxon>Bacteroidota</taxon>
        <taxon>Sphingobacteriia</taxon>
        <taxon>Sphingobacteriales</taxon>
        <taxon>Sphingobacteriaceae</taxon>
        <taxon>Mucilaginibacter</taxon>
    </lineage>
</organism>
<gene>
    <name evidence="1" type="ORF">CLV57_1444</name>
</gene>
<protein>
    <submittedName>
        <fullName evidence="1">Uncharacterized protein</fullName>
    </submittedName>
</protein>
<dbReference type="RefSeq" id="WP_100340626.1">
    <property type="nucleotide sequence ID" value="NZ_PGFJ01000001.1"/>
</dbReference>
<dbReference type="OrthoDB" id="770741at2"/>